<dbReference type="Proteomes" id="UP001497512">
    <property type="component" value="Chromosome 19"/>
</dbReference>
<evidence type="ECO:0000259" key="2">
    <source>
        <dbReference type="Pfam" id="PF03109"/>
    </source>
</evidence>
<comment type="similarity">
    <text evidence="1">Belongs to the protein kinase superfamily. ADCK protein kinase family.</text>
</comment>
<dbReference type="InterPro" id="IPR051130">
    <property type="entry name" value="Mito_struct-func_regulator"/>
</dbReference>
<dbReference type="Pfam" id="PF03109">
    <property type="entry name" value="ABC1"/>
    <property type="match status" value="1"/>
</dbReference>
<organism evidence="3 4">
    <name type="scientific">Sphagnum troendelagicum</name>
    <dbReference type="NCBI Taxonomy" id="128251"/>
    <lineage>
        <taxon>Eukaryota</taxon>
        <taxon>Viridiplantae</taxon>
        <taxon>Streptophyta</taxon>
        <taxon>Embryophyta</taxon>
        <taxon>Bryophyta</taxon>
        <taxon>Sphagnophytina</taxon>
        <taxon>Sphagnopsida</taxon>
        <taxon>Sphagnales</taxon>
        <taxon>Sphagnaceae</taxon>
        <taxon>Sphagnum</taxon>
    </lineage>
</organism>
<dbReference type="EMBL" id="OZ019911">
    <property type="protein sequence ID" value="CAK9212661.1"/>
    <property type="molecule type" value="Genomic_DNA"/>
</dbReference>
<sequence length="613" mass="68317">MLQTQIWECEVNFGVESLHMAMRAGCRNLGALLLRTRPWTGRTTASSGGELQKPSSSSTPLCPAGWRAESYATAAAAGGVTSKGRWRRSAAIAVTTVGLAGVASWIADADHPTRRAKLLYDVPLRLARDVVTATAITADYVYSLYGIPEGAERDVARHEVHLRSANRLQDLCFKNGGVYIKLGQHIGQLDYLVPEEYVKTMRKSMLDKCPVSSYKQVCDVFLAELGCLPQEVFMEFSKVPLASASLAQVHAARTFTGEKVAVKVQHMHLTDSALADTATVAFVVSFVHWLFPSFDYRWLLAEVRESLPKELDFVNEAKNCEQCAHNFATMSPELASKIAFPKIYWQWSTSKLLTMEFMEGVGITDVQAIRGLGVRPANVASLVSETFAEMIFRHGFVHCDPHAANMLLRLKEGWFFSLFGTRQPQLVLLDHGLYRTLDPTIKSNYAALWKALVFADAKEIKERCVALGAGDDLYGLFAGVLTMRPWNKIVDQSFDHLNIPDTPEQRDELQGYASQYFGEVSTLLGRLPRVVLLLLKTNDCLRAVDNALGTPVNTYLIVARKSSQAVSESVRRGPLSSFWKLWDKIGLELRLCTWQAAAWLMVFRSYFKRLGLT</sequence>
<keyword evidence="4" id="KW-1185">Reference proteome</keyword>
<evidence type="ECO:0000256" key="1">
    <source>
        <dbReference type="ARBA" id="ARBA00009670"/>
    </source>
</evidence>
<name>A0ABP0U4F9_9BRYO</name>
<dbReference type="CDD" id="cd13969">
    <property type="entry name" value="ADCK1-like"/>
    <property type="match status" value="1"/>
</dbReference>
<proteinExistence type="inferred from homology"/>
<evidence type="ECO:0000313" key="4">
    <source>
        <dbReference type="Proteomes" id="UP001497512"/>
    </source>
</evidence>
<dbReference type="PANTHER" id="PTHR43173:SF19">
    <property type="entry name" value="AARF DOMAIN-CONTAINING PROTEIN KINASE 1"/>
    <property type="match status" value="1"/>
</dbReference>
<dbReference type="SUPFAM" id="SSF56112">
    <property type="entry name" value="Protein kinase-like (PK-like)"/>
    <property type="match status" value="1"/>
</dbReference>
<dbReference type="InterPro" id="IPR011009">
    <property type="entry name" value="Kinase-like_dom_sf"/>
</dbReference>
<protein>
    <recommendedName>
        <fullName evidence="2">ABC1 atypical kinase-like domain-containing protein</fullName>
    </recommendedName>
</protein>
<reference evidence="3" key="1">
    <citation type="submission" date="2024-02" db="EMBL/GenBank/DDBJ databases">
        <authorList>
            <consortium name="ELIXIR-Norway"/>
            <consortium name="Elixir Norway"/>
        </authorList>
    </citation>
    <scope>NUCLEOTIDE SEQUENCE</scope>
</reference>
<evidence type="ECO:0000313" key="3">
    <source>
        <dbReference type="EMBL" id="CAK9212661.1"/>
    </source>
</evidence>
<gene>
    <name evidence="3" type="ORF">CSSPTR1EN2_LOCUS11348</name>
</gene>
<dbReference type="InterPro" id="IPR004147">
    <property type="entry name" value="ABC1_dom"/>
</dbReference>
<dbReference type="PANTHER" id="PTHR43173">
    <property type="entry name" value="ABC1 FAMILY PROTEIN"/>
    <property type="match status" value="1"/>
</dbReference>
<dbReference type="InterPro" id="IPR045307">
    <property type="entry name" value="ADCK1_dom"/>
</dbReference>
<accession>A0ABP0U4F9</accession>
<feature type="domain" description="ABC1 atypical kinase-like" evidence="2">
    <location>
        <begin position="205"/>
        <end position="462"/>
    </location>
</feature>